<sequence length="183" mass="21785">MKTMVLTGHKRQEIGLWGEKHPAFPYLKIAYQRKIIQAIEELSVEWFLNSGTQGLELYSASWLLELKKDYPQIKLAMLLPYFAQEKHRKEDVQELYQEVLGRADYVDYITKKEYSHPWQLSTRNTYMIQKSDGLITFYNGAERTHPWFYIEEGRKKQGKDGYLLWIIDSDDMQFLVEELNASY</sequence>
<gene>
    <name evidence="1" type="ORF">J2Z37_003623</name>
</gene>
<dbReference type="SUPFAM" id="SSF102405">
    <property type="entry name" value="MCP/YpsA-like"/>
    <property type="match status" value="1"/>
</dbReference>
<dbReference type="Pfam" id="PF06908">
    <property type="entry name" value="YpsA"/>
    <property type="match status" value="1"/>
</dbReference>
<protein>
    <submittedName>
        <fullName evidence="1">Phage-like protein YoqJ</fullName>
    </submittedName>
</protein>
<dbReference type="PANTHER" id="PTHR38440">
    <property type="entry name" value="UPF0398 PROTEIN YPSA"/>
    <property type="match status" value="1"/>
</dbReference>
<organism evidence="1 2">
    <name type="scientific">Ammoniphilus resinae</name>
    <dbReference type="NCBI Taxonomy" id="861532"/>
    <lineage>
        <taxon>Bacteria</taxon>
        <taxon>Bacillati</taxon>
        <taxon>Bacillota</taxon>
        <taxon>Bacilli</taxon>
        <taxon>Bacillales</taxon>
        <taxon>Paenibacillaceae</taxon>
        <taxon>Aneurinibacillus group</taxon>
        <taxon>Ammoniphilus</taxon>
    </lineage>
</organism>
<evidence type="ECO:0000313" key="1">
    <source>
        <dbReference type="EMBL" id="MBP1933610.1"/>
    </source>
</evidence>
<reference evidence="1 2" key="1">
    <citation type="submission" date="2021-03" db="EMBL/GenBank/DDBJ databases">
        <title>Genomic Encyclopedia of Type Strains, Phase IV (KMG-IV): sequencing the most valuable type-strain genomes for metagenomic binning, comparative biology and taxonomic classification.</title>
        <authorList>
            <person name="Goeker M."/>
        </authorList>
    </citation>
    <scope>NUCLEOTIDE SEQUENCE [LARGE SCALE GENOMIC DNA]</scope>
    <source>
        <strain evidence="1 2">DSM 24738</strain>
    </source>
</reference>
<dbReference type="InterPro" id="IPR010697">
    <property type="entry name" value="YspA"/>
</dbReference>
<dbReference type="Gene3D" id="3.40.50.450">
    <property type="match status" value="1"/>
</dbReference>
<evidence type="ECO:0000313" key="2">
    <source>
        <dbReference type="Proteomes" id="UP001519343"/>
    </source>
</evidence>
<name>A0ABS4GUR7_9BACL</name>
<comment type="caution">
    <text evidence="1">The sequence shown here is derived from an EMBL/GenBank/DDBJ whole genome shotgun (WGS) entry which is preliminary data.</text>
</comment>
<dbReference type="RefSeq" id="WP_209811626.1">
    <property type="nucleotide sequence ID" value="NZ_JAGGKT010000012.1"/>
</dbReference>
<accession>A0ABS4GUR7</accession>
<keyword evidence="2" id="KW-1185">Reference proteome</keyword>
<dbReference type="Proteomes" id="UP001519343">
    <property type="component" value="Unassembled WGS sequence"/>
</dbReference>
<dbReference type="PANTHER" id="PTHR38440:SF1">
    <property type="entry name" value="UPF0398 PROTEIN SPR0331"/>
    <property type="match status" value="1"/>
</dbReference>
<dbReference type="EMBL" id="JAGGKT010000012">
    <property type="protein sequence ID" value="MBP1933610.1"/>
    <property type="molecule type" value="Genomic_DNA"/>
</dbReference>
<proteinExistence type="predicted"/>